<evidence type="ECO:0000256" key="6">
    <source>
        <dbReference type="SAM" id="MobiDB-lite"/>
    </source>
</evidence>
<dbReference type="SUPFAM" id="SSF56112">
    <property type="entry name" value="Protein kinase-like (PK-like)"/>
    <property type="match status" value="1"/>
</dbReference>
<feature type="region of interest" description="Disordered" evidence="6">
    <location>
        <begin position="298"/>
        <end position="360"/>
    </location>
</feature>
<gene>
    <name evidence="8" type="ORF">B9Z19DRAFT_1106186</name>
</gene>
<evidence type="ECO:0000256" key="4">
    <source>
        <dbReference type="ARBA" id="ARBA00022777"/>
    </source>
</evidence>
<comment type="caution">
    <text evidence="8">The sequence shown here is derived from an EMBL/GenBank/DDBJ whole genome shotgun (WGS) entry which is preliminary data.</text>
</comment>
<keyword evidence="4 8" id="KW-0418">Kinase</keyword>
<evidence type="ECO:0000256" key="2">
    <source>
        <dbReference type="ARBA" id="ARBA00022679"/>
    </source>
</evidence>
<dbReference type="GO" id="GO:0005524">
    <property type="term" value="F:ATP binding"/>
    <property type="evidence" value="ECO:0007669"/>
    <property type="project" value="UniProtKB-KW"/>
</dbReference>
<dbReference type="OrthoDB" id="10252171at2759"/>
<keyword evidence="9" id="KW-1185">Reference proteome</keyword>
<dbReference type="SMART" id="SM00220">
    <property type="entry name" value="S_TKc"/>
    <property type="match status" value="1"/>
</dbReference>
<sequence length="492" mass="54748">MYEAQSDLIVWYRLETEFFQDHLSHTKYVGKAKNRNEKVEEEWRNCGELGRGGFGVVYKQIQETTGHYRAVKKIDKRLYPRFDYSRELLVMAILAKRPSLFVEFLGWFEEPETLYIAMEYLEEGDLTKHIGTPLPQETVQNISKQILEGLKVMHQQGIAHRDLKPANIFVVSMSPVWVKLGDFGVSRRILAQSLTTFHTQVATPVYSAPEVLGLDSNSETSDYTHSVDIWSLGCVIYELLVGTKLFISESQVSRYYFGKFPFPEDTLKGLSPPIDDLGISLIRSVLMIQPEDRPTAADALGHGWLAGPKSGKGSGRGNEDKAIQSRGGSSQSKERENRPATYNRSKKRSRRTSLTQDGTSSILLDVASVANAGSQMGAGPPPPESMLGTPMMTPLDAASAEGAVVQMGPRASESVLQNFRATYSKSPMVPRNQVRDIPQTYQQGNISNTKFILLMNCVADKNWLLNPRQPANDPNPYPRNSLQSTPSANGPA</sequence>
<evidence type="ECO:0000313" key="8">
    <source>
        <dbReference type="EMBL" id="PUU81825.1"/>
    </source>
</evidence>
<organism evidence="8 9">
    <name type="scientific">Tuber borchii</name>
    <name type="common">White truffle</name>
    <dbReference type="NCBI Taxonomy" id="42251"/>
    <lineage>
        <taxon>Eukaryota</taxon>
        <taxon>Fungi</taxon>
        <taxon>Dikarya</taxon>
        <taxon>Ascomycota</taxon>
        <taxon>Pezizomycotina</taxon>
        <taxon>Pezizomycetes</taxon>
        <taxon>Pezizales</taxon>
        <taxon>Tuberaceae</taxon>
        <taxon>Tuber</taxon>
    </lineage>
</organism>
<reference evidence="8 9" key="1">
    <citation type="submission" date="2017-04" db="EMBL/GenBank/DDBJ databases">
        <title>Draft genome sequence of Tuber borchii Vittad., a whitish edible truffle.</title>
        <authorList>
            <consortium name="DOE Joint Genome Institute"/>
            <person name="Murat C."/>
            <person name="Kuo A."/>
            <person name="Barry K.W."/>
            <person name="Clum A."/>
            <person name="Dockter R.B."/>
            <person name="Fauchery L."/>
            <person name="Iotti M."/>
            <person name="Kohler A."/>
            <person name="Labutti K."/>
            <person name="Lindquist E.A."/>
            <person name="Lipzen A."/>
            <person name="Ohm R.A."/>
            <person name="Wang M."/>
            <person name="Grigoriev I.V."/>
            <person name="Zambonelli A."/>
            <person name="Martin F.M."/>
        </authorList>
    </citation>
    <scope>NUCLEOTIDE SEQUENCE [LARGE SCALE GENOMIC DNA]</scope>
    <source>
        <strain evidence="8 9">Tbo3840</strain>
    </source>
</reference>
<keyword evidence="2" id="KW-0808">Transferase</keyword>
<proteinExistence type="predicted"/>
<dbReference type="PROSITE" id="PS00108">
    <property type="entry name" value="PROTEIN_KINASE_ST"/>
    <property type="match status" value="1"/>
</dbReference>
<dbReference type="GO" id="GO:0004674">
    <property type="term" value="F:protein serine/threonine kinase activity"/>
    <property type="evidence" value="ECO:0007669"/>
    <property type="project" value="UniProtKB-KW"/>
</dbReference>
<evidence type="ECO:0000256" key="5">
    <source>
        <dbReference type="ARBA" id="ARBA00022840"/>
    </source>
</evidence>
<accession>A0A2T7A2C0</accession>
<dbReference type="Proteomes" id="UP000244722">
    <property type="component" value="Unassembled WGS sequence"/>
</dbReference>
<dbReference type="EMBL" id="NESQ01000039">
    <property type="protein sequence ID" value="PUU81825.1"/>
    <property type="molecule type" value="Genomic_DNA"/>
</dbReference>
<dbReference type="PROSITE" id="PS50011">
    <property type="entry name" value="PROTEIN_KINASE_DOM"/>
    <property type="match status" value="1"/>
</dbReference>
<dbReference type="Gene3D" id="1.10.510.10">
    <property type="entry name" value="Transferase(Phosphotransferase) domain 1"/>
    <property type="match status" value="1"/>
</dbReference>
<dbReference type="Pfam" id="PF00069">
    <property type="entry name" value="Pkinase"/>
    <property type="match status" value="1"/>
</dbReference>
<feature type="region of interest" description="Disordered" evidence="6">
    <location>
        <begin position="467"/>
        <end position="492"/>
    </location>
</feature>
<evidence type="ECO:0000256" key="3">
    <source>
        <dbReference type="ARBA" id="ARBA00022741"/>
    </source>
</evidence>
<keyword evidence="1" id="KW-0723">Serine/threonine-protein kinase</keyword>
<evidence type="ECO:0000313" key="9">
    <source>
        <dbReference type="Proteomes" id="UP000244722"/>
    </source>
</evidence>
<dbReference type="InterPro" id="IPR011009">
    <property type="entry name" value="Kinase-like_dom_sf"/>
</dbReference>
<feature type="compositionally biased region" description="Polar residues" evidence="6">
    <location>
        <begin position="478"/>
        <end position="492"/>
    </location>
</feature>
<dbReference type="STRING" id="42251.A0A2T7A2C0"/>
<dbReference type="InterPro" id="IPR000719">
    <property type="entry name" value="Prot_kinase_dom"/>
</dbReference>
<dbReference type="PANTHER" id="PTHR24349">
    <property type="entry name" value="SERINE/THREONINE-PROTEIN KINASE"/>
    <property type="match status" value="1"/>
</dbReference>
<evidence type="ECO:0000256" key="1">
    <source>
        <dbReference type="ARBA" id="ARBA00022527"/>
    </source>
</evidence>
<keyword evidence="3" id="KW-0547">Nucleotide-binding</keyword>
<keyword evidence="5" id="KW-0067">ATP-binding</keyword>
<feature type="domain" description="Protein kinase" evidence="7">
    <location>
        <begin position="43"/>
        <end position="305"/>
    </location>
</feature>
<dbReference type="InterPro" id="IPR050205">
    <property type="entry name" value="CDPK_Ser/Thr_kinases"/>
</dbReference>
<name>A0A2T7A2C0_TUBBO</name>
<dbReference type="InterPro" id="IPR008271">
    <property type="entry name" value="Ser/Thr_kinase_AS"/>
</dbReference>
<protein>
    <submittedName>
        <fullName evidence="8">Kinase-like domain-containing protein</fullName>
    </submittedName>
</protein>
<evidence type="ECO:0000259" key="7">
    <source>
        <dbReference type="PROSITE" id="PS50011"/>
    </source>
</evidence>
<dbReference type="AlphaFoldDB" id="A0A2T7A2C0"/>